<evidence type="ECO:0000313" key="3">
    <source>
        <dbReference type="Proteomes" id="UP000650833"/>
    </source>
</evidence>
<feature type="region of interest" description="Disordered" evidence="1">
    <location>
        <begin position="26"/>
        <end position="59"/>
    </location>
</feature>
<name>A0A8H7UYN7_9FUNG</name>
<organism evidence="2 3">
    <name type="scientific">Mucor plumbeus</name>
    <dbReference type="NCBI Taxonomy" id="97098"/>
    <lineage>
        <taxon>Eukaryota</taxon>
        <taxon>Fungi</taxon>
        <taxon>Fungi incertae sedis</taxon>
        <taxon>Mucoromycota</taxon>
        <taxon>Mucoromycotina</taxon>
        <taxon>Mucoromycetes</taxon>
        <taxon>Mucorales</taxon>
        <taxon>Mucorineae</taxon>
        <taxon>Mucoraceae</taxon>
        <taxon>Mucor</taxon>
    </lineage>
</organism>
<evidence type="ECO:0000313" key="2">
    <source>
        <dbReference type="EMBL" id="KAG2196943.1"/>
    </source>
</evidence>
<evidence type="ECO:0000256" key="1">
    <source>
        <dbReference type="SAM" id="MobiDB-lite"/>
    </source>
</evidence>
<proteinExistence type="predicted"/>
<dbReference type="Proteomes" id="UP000650833">
    <property type="component" value="Unassembled WGS sequence"/>
</dbReference>
<comment type="caution">
    <text evidence="2">The sequence shown here is derived from an EMBL/GenBank/DDBJ whole genome shotgun (WGS) entry which is preliminary data.</text>
</comment>
<gene>
    <name evidence="2" type="ORF">INT46_009749</name>
</gene>
<accession>A0A8H7UYN7</accession>
<feature type="non-terminal residue" evidence="2">
    <location>
        <position position="59"/>
    </location>
</feature>
<keyword evidence="3" id="KW-1185">Reference proteome</keyword>
<dbReference type="AlphaFoldDB" id="A0A8H7UYN7"/>
<reference evidence="2" key="1">
    <citation type="submission" date="2020-12" db="EMBL/GenBank/DDBJ databases">
        <title>Metabolic potential, ecology and presence of endohyphal bacteria is reflected in genomic diversity of Mucoromycotina.</title>
        <authorList>
            <person name="Muszewska A."/>
            <person name="Okrasinska A."/>
            <person name="Steczkiewicz K."/>
            <person name="Drgas O."/>
            <person name="Orlowska M."/>
            <person name="Perlinska-Lenart U."/>
            <person name="Aleksandrzak-Piekarczyk T."/>
            <person name="Szatraj K."/>
            <person name="Zielenkiewicz U."/>
            <person name="Pilsyk S."/>
            <person name="Malc E."/>
            <person name="Mieczkowski P."/>
            <person name="Kruszewska J.S."/>
            <person name="Biernat P."/>
            <person name="Pawlowska J."/>
        </authorList>
    </citation>
    <scope>NUCLEOTIDE SEQUENCE</scope>
    <source>
        <strain evidence="2">CBS 226.32</strain>
    </source>
</reference>
<sequence length="59" mass="6514">MIYHTFSEDIQSEKHAKTMLFTSTKSGSWKPLSLHPPPRESNSLHGDEAAVSVGETITT</sequence>
<protein>
    <submittedName>
        <fullName evidence="2">Uncharacterized protein</fullName>
    </submittedName>
</protein>
<dbReference type="EMBL" id="JAEPRC010000453">
    <property type="protein sequence ID" value="KAG2196943.1"/>
    <property type="molecule type" value="Genomic_DNA"/>
</dbReference>